<dbReference type="InterPro" id="IPR015001">
    <property type="entry name" value="DUF1850"/>
</dbReference>
<sequence>MRFRIILLIGLLVMTLITLYIFVPFRHILACKDLQSDRLLAYLPVEDESHVSIRYTHSIHRSDVMEEYTIKQMKLYPYQLVYEDTAVGMPANAKPGETFEMKDGKYYIRNMKGYQDSLNLTIGEVVANHQLVYQKHSYSLQDNIGPGVSIRIQLEYTSLWNLWKGELLE</sequence>
<dbReference type="Proteomes" id="UP000027980">
    <property type="component" value="Chromosome"/>
</dbReference>
<dbReference type="Pfam" id="PF08905">
    <property type="entry name" value="DUF1850"/>
    <property type="match status" value="1"/>
</dbReference>
<accession>A0A075LLM6</accession>
<dbReference type="GeneID" id="34220137"/>
<name>A0A075LLM6_9BACI</name>
<organism evidence="2 3">
    <name type="scientific">Terribacillus saccharophilus</name>
    <dbReference type="NCBI Taxonomy" id="361277"/>
    <lineage>
        <taxon>Bacteria</taxon>
        <taxon>Bacillati</taxon>
        <taxon>Bacillota</taxon>
        <taxon>Bacilli</taxon>
        <taxon>Bacillales</taxon>
        <taxon>Bacillaceae</taxon>
        <taxon>Terribacillus</taxon>
    </lineage>
</organism>
<dbReference type="HOGENOM" id="CLU_121837_0_0_9"/>
<keyword evidence="1" id="KW-0812">Transmembrane</keyword>
<feature type="transmembrane region" description="Helical" evidence="1">
    <location>
        <begin position="5"/>
        <end position="23"/>
    </location>
</feature>
<reference evidence="2 3" key="1">
    <citation type="submission" date="2014-07" db="EMBL/GenBank/DDBJ databases">
        <title>Complete genome sequence of a moderately halophilic bacterium Terribacillus aidingensis MP602, isolated from Cryptomeria fortunei in Tianmu mountain in China.</title>
        <authorList>
            <person name="Wang Y."/>
            <person name="Lu P."/>
            <person name="Zhang L."/>
        </authorList>
    </citation>
    <scope>NUCLEOTIDE SEQUENCE [LARGE SCALE GENOMIC DNA]</scope>
    <source>
        <strain evidence="2 3">MP602</strain>
    </source>
</reference>
<protein>
    <recommendedName>
        <fullName evidence="4">RocC</fullName>
    </recommendedName>
</protein>
<evidence type="ECO:0000313" key="3">
    <source>
        <dbReference type="Proteomes" id="UP000027980"/>
    </source>
</evidence>
<proteinExistence type="predicted"/>
<evidence type="ECO:0000256" key="1">
    <source>
        <dbReference type="SAM" id="Phobius"/>
    </source>
</evidence>
<evidence type="ECO:0000313" key="2">
    <source>
        <dbReference type="EMBL" id="AIF67234.1"/>
    </source>
</evidence>
<evidence type="ECO:0008006" key="4">
    <source>
        <dbReference type="Google" id="ProtNLM"/>
    </source>
</evidence>
<dbReference type="EMBL" id="CP008876">
    <property type="protein sequence ID" value="AIF67234.1"/>
    <property type="molecule type" value="Genomic_DNA"/>
</dbReference>
<dbReference type="AlphaFoldDB" id="A0A075LLM6"/>
<dbReference type="RefSeq" id="WP_038562578.1">
    <property type="nucleotide sequence ID" value="NZ_CP008876.1"/>
</dbReference>
<keyword evidence="1" id="KW-0472">Membrane</keyword>
<dbReference type="KEGG" id="tap:GZ22_11685"/>
<keyword evidence="1" id="KW-1133">Transmembrane helix</keyword>
<gene>
    <name evidence="2" type="ORF">GZ22_11685</name>
</gene>